<evidence type="ECO:0000256" key="6">
    <source>
        <dbReference type="ARBA" id="ARBA00023320"/>
    </source>
</evidence>
<reference evidence="8" key="2">
    <citation type="submission" date="2013-02" db="EMBL/GenBank/DDBJ databases">
        <authorList>
            <person name="Rhee J.-S."/>
            <person name="Lee J.-S."/>
        </authorList>
    </citation>
    <scope>NUCLEOTIDE SEQUENCE</scope>
</reference>
<dbReference type="Gene3D" id="1.10.2010.10">
    <property type="entry name" value="Crustacean CHH/MIH/GIH neurohormone"/>
    <property type="match status" value="1"/>
</dbReference>
<dbReference type="InterPro" id="IPR035957">
    <property type="entry name" value="Crust_neurohorm_sf"/>
</dbReference>
<dbReference type="PANTHER" id="PTHR35981">
    <property type="entry name" value="ION TRANSPORT PEPTIDE, ISOFORM C"/>
    <property type="match status" value="1"/>
</dbReference>
<feature type="disulfide bond" evidence="7">
    <location>
        <begin position="64"/>
        <end position="99"/>
    </location>
</feature>
<dbReference type="GO" id="GO:0007623">
    <property type="term" value="P:circadian rhythm"/>
    <property type="evidence" value="ECO:0007669"/>
    <property type="project" value="TreeGrafter"/>
</dbReference>
<comment type="subcellular location">
    <subcellularLocation>
        <location evidence="1">Secreted</location>
    </subcellularLocation>
</comment>
<dbReference type="GO" id="GO:0007218">
    <property type="term" value="P:neuropeptide signaling pathway"/>
    <property type="evidence" value="ECO:0007669"/>
    <property type="project" value="UniProtKB-KW"/>
</dbReference>
<dbReference type="GO" id="GO:0005576">
    <property type="term" value="C:extracellular region"/>
    <property type="evidence" value="ECO:0007669"/>
    <property type="project" value="UniProtKB-SubCell"/>
</dbReference>
<organism evidence="8">
    <name type="scientific">Tigriopus japonicus</name>
    <name type="common">Copepod</name>
    <dbReference type="NCBI Taxonomy" id="158387"/>
    <lineage>
        <taxon>Eukaryota</taxon>
        <taxon>Metazoa</taxon>
        <taxon>Ecdysozoa</taxon>
        <taxon>Arthropoda</taxon>
        <taxon>Crustacea</taxon>
        <taxon>Multicrustacea</taxon>
        <taxon>Hexanauplia</taxon>
        <taxon>Copepoda</taxon>
        <taxon>Harpacticoida</taxon>
        <taxon>Harpacticidae</taxon>
        <taxon>Tigriopus</taxon>
    </lineage>
</organism>
<name>S4X5F0_TIGJA</name>
<dbReference type="PRINTS" id="PR00550">
    <property type="entry name" value="HYPRGLYCEMIC"/>
</dbReference>
<evidence type="ECO:0000256" key="2">
    <source>
        <dbReference type="ARBA" id="ARBA00005447"/>
    </source>
</evidence>
<dbReference type="PANTHER" id="PTHR35981:SF2">
    <property type="entry name" value="ION TRANSPORT PEPTIDE, ISOFORM C"/>
    <property type="match status" value="1"/>
</dbReference>
<dbReference type="InterPro" id="IPR001166">
    <property type="entry name" value="Hyperglycemic"/>
</dbReference>
<evidence type="ECO:0000256" key="1">
    <source>
        <dbReference type="ARBA" id="ARBA00004613"/>
    </source>
</evidence>
<dbReference type="GO" id="GO:0005184">
    <property type="term" value="F:neuropeptide hormone activity"/>
    <property type="evidence" value="ECO:0007669"/>
    <property type="project" value="InterPro"/>
</dbReference>
<dbReference type="AlphaFoldDB" id="S4X5F0"/>
<dbReference type="Pfam" id="PF01147">
    <property type="entry name" value="Crust_neurohorm"/>
    <property type="match status" value="1"/>
</dbReference>
<protein>
    <submittedName>
        <fullName evidence="8">Crustacean hyperglycemic hormone</fullName>
    </submittedName>
</protein>
<reference evidence="8" key="1">
    <citation type="journal article" date="2013" name="Comp. Biochem. Physiol. C Toxicol. Pharmacol.">
        <title>Role of crustacean hyperglycemic hormone (CHH) in the environmental stressor-exposed intertidal copepod Tigriopus japonicus.</title>
        <authorList>
            <person name="Kim B.M."/>
            <person name="Jeong C.B."/>
            <person name="Han J."/>
            <person name="Kim I.C."/>
            <person name="Rhee J.S."/>
            <person name="Lee J.S."/>
        </authorList>
    </citation>
    <scope>NUCLEOTIDE SEQUENCE</scope>
</reference>
<dbReference type="EMBL" id="KC694109">
    <property type="protein sequence ID" value="AGP25009.1"/>
    <property type="molecule type" value="mRNA"/>
</dbReference>
<dbReference type="PROSITE" id="PS01250">
    <property type="entry name" value="CHH_MIH_GIH"/>
    <property type="match status" value="1"/>
</dbReference>
<evidence type="ECO:0000256" key="7">
    <source>
        <dbReference type="PIRSR" id="PIRSR631098-51"/>
    </source>
</evidence>
<evidence type="ECO:0000256" key="4">
    <source>
        <dbReference type="ARBA" id="ARBA00022702"/>
    </source>
</evidence>
<evidence type="ECO:0000313" key="8">
    <source>
        <dbReference type="EMBL" id="AGP25009.1"/>
    </source>
</evidence>
<keyword evidence="6" id="KW-0527">Neuropeptide</keyword>
<evidence type="ECO:0000256" key="5">
    <source>
        <dbReference type="ARBA" id="ARBA00023157"/>
    </source>
</evidence>
<keyword evidence="3" id="KW-0964">Secreted</keyword>
<dbReference type="SUPFAM" id="SSF81778">
    <property type="entry name" value="Crustacean CHH/MIH/GIH neurohormone"/>
    <property type="match status" value="1"/>
</dbReference>
<sequence>MQLVSSKHLGMRTGRLMAHSCPSFLRLVLLLGGIIAAMLSHCCKAGLGPAALLTAKPEVSPSKCDGIGIGLFHRLEKICQDCGNLYLSDEVTGICRFNCFNNRGFAFCLKTLHVDEKDSEQLVSLVEDRQSDLLLH</sequence>
<feature type="disulfide bond" evidence="7">
    <location>
        <begin position="79"/>
        <end position="95"/>
    </location>
</feature>
<gene>
    <name evidence="8" type="primary">CHH</name>
</gene>
<feature type="disulfide bond" evidence="7">
    <location>
        <begin position="82"/>
        <end position="108"/>
    </location>
</feature>
<evidence type="ECO:0000256" key="3">
    <source>
        <dbReference type="ARBA" id="ARBA00022525"/>
    </source>
</evidence>
<keyword evidence="4" id="KW-0372">Hormone</keyword>
<dbReference type="InterPro" id="IPR031098">
    <property type="entry name" value="Crust_neurohorm"/>
</dbReference>
<dbReference type="InterPro" id="IPR018251">
    <property type="entry name" value="Crust_neurhormone_CS"/>
</dbReference>
<comment type="similarity">
    <text evidence="2">Belongs to the arthropod CHH/MIH/GIH/VIH hormone family.</text>
</comment>
<accession>S4X5F0</accession>
<keyword evidence="5 7" id="KW-1015">Disulfide bond</keyword>
<proteinExistence type="evidence at transcript level"/>